<feature type="active site" description="Proton donor" evidence="5">
    <location>
        <position position="200"/>
    </location>
</feature>
<dbReference type="InterPro" id="IPR050727">
    <property type="entry name" value="GH43_arabinanases"/>
</dbReference>
<evidence type="ECO:0000256" key="3">
    <source>
        <dbReference type="ARBA" id="ARBA00022801"/>
    </source>
</evidence>
<proteinExistence type="inferred from homology"/>
<name>A0AAP2GHI3_9BACT</name>
<dbReference type="GO" id="GO:0004553">
    <property type="term" value="F:hydrolase activity, hydrolyzing O-glycosyl compounds"/>
    <property type="evidence" value="ECO:0007669"/>
    <property type="project" value="InterPro"/>
</dbReference>
<comment type="similarity">
    <text evidence="2 7">Belongs to the glycosyl hydrolase 43 family.</text>
</comment>
<dbReference type="Pfam" id="PF04616">
    <property type="entry name" value="Glyco_hydro_43"/>
    <property type="match status" value="1"/>
</dbReference>
<feature type="active site" description="Proton acceptor" evidence="5">
    <location>
        <position position="37"/>
    </location>
</feature>
<dbReference type="CDD" id="cd18616">
    <property type="entry name" value="GH43_ABN-like"/>
    <property type="match status" value="1"/>
</dbReference>
<evidence type="ECO:0000256" key="6">
    <source>
        <dbReference type="PIRSR" id="PIRSR606710-2"/>
    </source>
</evidence>
<reference evidence="8 9" key="1">
    <citation type="submission" date="2021-05" db="EMBL/GenBank/DDBJ databases">
        <title>A Polyphasic approach of four new species of the genus Ohtaekwangia: Ohtaekwangia histidinii sp. nov., Ohtaekwangia cretensis sp. nov., Ohtaekwangia indiensis sp. nov., Ohtaekwangia reichenbachii sp. nov. from diverse environment.</title>
        <authorList>
            <person name="Octaviana S."/>
        </authorList>
    </citation>
    <scope>NUCLEOTIDE SEQUENCE [LARGE SCALE GENOMIC DNA]</scope>
    <source>
        <strain evidence="8 9">PWU4</strain>
    </source>
</reference>
<evidence type="ECO:0000256" key="5">
    <source>
        <dbReference type="PIRSR" id="PIRSR606710-1"/>
    </source>
</evidence>
<accession>A0AAP2GHI3</accession>
<organism evidence="8 9">
    <name type="scientific">Chryseosolibacter histidini</name>
    <dbReference type="NCBI Taxonomy" id="2782349"/>
    <lineage>
        <taxon>Bacteria</taxon>
        <taxon>Pseudomonadati</taxon>
        <taxon>Bacteroidota</taxon>
        <taxon>Cytophagia</taxon>
        <taxon>Cytophagales</taxon>
        <taxon>Chryseotaleaceae</taxon>
        <taxon>Chryseosolibacter</taxon>
    </lineage>
</organism>
<dbReference type="Gene3D" id="2.115.10.20">
    <property type="entry name" value="Glycosyl hydrolase domain, family 43"/>
    <property type="match status" value="1"/>
</dbReference>
<comment type="caution">
    <text evidence="8">The sequence shown here is derived from an EMBL/GenBank/DDBJ whole genome shotgun (WGS) entry which is preliminary data.</text>
</comment>
<evidence type="ECO:0000313" key="8">
    <source>
        <dbReference type="EMBL" id="MBT1696099.1"/>
    </source>
</evidence>
<dbReference type="GO" id="GO:0005975">
    <property type="term" value="P:carbohydrate metabolic process"/>
    <property type="evidence" value="ECO:0007669"/>
    <property type="project" value="InterPro"/>
</dbReference>
<keyword evidence="9" id="KW-1185">Reference proteome</keyword>
<dbReference type="EMBL" id="JAHESF010000003">
    <property type="protein sequence ID" value="MBT1696099.1"/>
    <property type="molecule type" value="Genomic_DNA"/>
</dbReference>
<keyword evidence="4 7" id="KW-0326">Glycosidase</keyword>
<dbReference type="PANTHER" id="PTHR43301:SF3">
    <property type="entry name" value="ARABINAN ENDO-1,5-ALPHA-L-ARABINOSIDASE A-RELATED"/>
    <property type="match status" value="1"/>
</dbReference>
<dbReference type="InterPro" id="IPR023296">
    <property type="entry name" value="Glyco_hydro_beta-prop_sf"/>
</dbReference>
<dbReference type="Proteomes" id="UP001319200">
    <property type="component" value="Unassembled WGS sequence"/>
</dbReference>
<evidence type="ECO:0000256" key="1">
    <source>
        <dbReference type="ARBA" id="ARBA00004834"/>
    </source>
</evidence>
<dbReference type="AlphaFoldDB" id="A0AAP2GHI3"/>
<evidence type="ECO:0000313" key="9">
    <source>
        <dbReference type="Proteomes" id="UP001319200"/>
    </source>
</evidence>
<protein>
    <submittedName>
        <fullName evidence="8">Family 43 glycosylhydrolase</fullName>
    </submittedName>
</protein>
<keyword evidence="3 7" id="KW-0378">Hydrolase</keyword>
<evidence type="ECO:0000256" key="4">
    <source>
        <dbReference type="ARBA" id="ARBA00023295"/>
    </source>
</evidence>
<sequence>MTVFVHCKNDDPATDKKEEPIPEGYYKNPVFIPTFADPTVIKASDGFFYAYATEDGWDYGAPAHIVPVIRSQDLVTWEFMNDAFVTKPSWKSPAFVWAPDINLVNGKYYLYYSLSLWEDPNPGIGLAVSDSPVGPFVDKGKILLSNEVGVGNSIDPFYYEEGGKKYLFWGSFRGIYGIALTDDGTAITGTKFQVAGDWMEGTYIFKHNNYYYLFGSNGHCCLGRETPYKVLIGRSSSIEGPYVNQQGQSLITNQGNLFLEGDPSPGVTTGFAGPGHNAEIVTDDNGTDWFLYHAVDKGRPLLPNGATRRPLMIDRIEWVNDWPKIELSEPSETAQPKPVFLND</sequence>
<gene>
    <name evidence="8" type="ORF">KK083_04375</name>
</gene>
<dbReference type="InterPro" id="IPR006710">
    <property type="entry name" value="Glyco_hydro_43"/>
</dbReference>
<evidence type="ECO:0000256" key="7">
    <source>
        <dbReference type="RuleBase" id="RU361187"/>
    </source>
</evidence>
<evidence type="ECO:0000256" key="2">
    <source>
        <dbReference type="ARBA" id="ARBA00009865"/>
    </source>
</evidence>
<dbReference type="SUPFAM" id="SSF75005">
    <property type="entry name" value="Arabinanase/levansucrase/invertase"/>
    <property type="match status" value="1"/>
</dbReference>
<comment type="pathway">
    <text evidence="1">Glycan metabolism; L-arabinan degradation.</text>
</comment>
<feature type="site" description="Important for catalytic activity, responsible for pKa modulation of the active site Glu and correct orientation of both the proton donor and substrate" evidence="6">
    <location>
        <position position="155"/>
    </location>
</feature>
<dbReference type="PANTHER" id="PTHR43301">
    <property type="entry name" value="ARABINAN ENDO-1,5-ALPHA-L-ARABINOSIDASE"/>
    <property type="match status" value="1"/>
</dbReference>